<dbReference type="InterPro" id="IPR029063">
    <property type="entry name" value="SAM-dependent_MTases_sf"/>
</dbReference>
<dbReference type="PANTHER" id="PTHR43861">
    <property type="entry name" value="TRANS-ACONITATE 2-METHYLTRANSFERASE-RELATED"/>
    <property type="match status" value="1"/>
</dbReference>
<dbReference type="GO" id="GO:0032259">
    <property type="term" value="P:methylation"/>
    <property type="evidence" value="ECO:0007669"/>
    <property type="project" value="UniProtKB-KW"/>
</dbReference>
<dbReference type="RefSeq" id="WP_185680754.1">
    <property type="nucleotide sequence ID" value="NZ_JACLAX010000034.1"/>
</dbReference>
<dbReference type="EMBL" id="JACLAX010000034">
    <property type="protein sequence ID" value="MBC2670900.1"/>
    <property type="molecule type" value="Genomic_DNA"/>
</dbReference>
<keyword evidence="1" id="KW-0808">Transferase</keyword>
<dbReference type="Proteomes" id="UP000551327">
    <property type="component" value="Unassembled WGS sequence"/>
</dbReference>
<evidence type="ECO:0000313" key="2">
    <source>
        <dbReference type="Proteomes" id="UP000551327"/>
    </source>
</evidence>
<dbReference type="AlphaFoldDB" id="A0A7X1G1I7"/>
<keyword evidence="1" id="KW-0489">Methyltransferase</keyword>
<name>A0A7X1G1I7_9SPHN</name>
<sequence length="283" mass="30862">MKIDRKLMTDFVARYPAQPATAFLRGIEIDVLARAAIPDGLGLDLGCGDGILTDILFNRIGRRPDLVGIDPDPLETDAAKSYDFYRRIHTCGGDAIPEPDATFDYAISNSVLEHIPDLEPVIAELARVLKPGGTFFFTVPGPGFRENLRGSVIPGVPRTRYLAEIDRRLAHFHYLSEAEWRALCERNGLQVTGVTGYLGQRATRRWETLSRMTGGLLHSLTGGTLRPIEIQRSLKLRALQNTTMIPRPVASTLAGVIGAGLGWSDDAASPGCLLVTGRRLSAT</sequence>
<comment type="caution">
    <text evidence="1">The sequence shown here is derived from an EMBL/GenBank/DDBJ whole genome shotgun (WGS) entry which is preliminary data.</text>
</comment>
<dbReference type="GO" id="GO:0008168">
    <property type="term" value="F:methyltransferase activity"/>
    <property type="evidence" value="ECO:0007669"/>
    <property type="project" value="UniProtKB-KW"/>
</dbReference>
<dbReference type="CDD" id="cd02440">
    <property type="entry name" value="AdoMet_MTases"/>
    <property type="match status" value="1"/>
</dbReference>
<dbReference type="Pfam" id="PF13489">
    <property type="entry name" value="Methyltransf_23"/>
    <property type="match status" value="1"/>
</dbReference>
<dbReference type="Gene3D" id="3.40.50.150">
    <property type="entry name" value="Vaccinia Virus protein VP39"/>
    <property type="match status" value="1"/>
</dbReference>
<dbReference type="SUPFAM" id="SSF53335">
    <property type="entry name" value="S-adenosyl-L-methionine-dependent methyltransferases"/>
    <property type="match status" value="1"/>
</dbReference>
<reference evidence="1 2" key="1">
    <citation type="submission" date="2020-08" db="EMBL/GenBank/DDBJ databases">
        <title>The genome sequence of type strain Novosphingobium piscinae KCTC 42194.</title>
        <authorList>
            <person name="Liu Y."/>
        </authorList>
    </citation>
    <scope>NUCLEOTIDE SEQUENCE [LARGE SCALE GENOMIC DNA]</scope>
    <source>
        <strain evidence="1 2">KCTC 42194</strain>
    </source>
</reference>
<organism evidence="1 2">
    <name type="scientific">Novosphingobium piscinae</name>
    <dbReference type="NCBI Taxonomy" id="1507448"/>
    <lineage>
        <taxon>Bacteria</taxon>
        <taxon>Pseudomonadati</taxon>
        <taxon>Pseudomonadota</taxon>
        <taxon>Alphaproteobacteria</taxon>
        <taxon>Sphingomonadales</taxon>
        <taxon>Sphingomonadaceae</taxon>
        <taxon>Novosphingobium</taxon>
    </lineage>
</organism>
<proteinExistence type="predicted"/>
<accession>A0A7X1G1I7</accession>
<gene>
    <name evidence="1" type="ORF">H7F53_17230</name>
</gene>
<evidence type="ECO:0000313" key="1">
    <source>
        <dbReference type="EMBL" id="MBC2670900.1"/>
    </source>
</evidence>
<keyword evidence="2" id="KW-1185">Reference proteome</keyword>
<protein>
    <submittedName>
        <fullName evidence="1">Class I SAM-dependent methyltransferase</fullName>
    </submittedName>
</protein>